<name>A0ABN7W310_GIGMA</name>
<accession>A0ABN7W310</accession>
<dbReference type="EMBL" id="CAJVQB010028838">
    <property type="protein sequence ID" value="CAG8813129.1"/>
    <property type="molecule type" value="Genomic_DNA"/>
</dbReference>
<proteinExistence type="predicted"/>
<sequence length="74" mass="8854">WTSCWRLYHFLWVTNITPKEIIEVKLKANFFRTATEMEYNFLIKELLDQGFPNFSNIKGKEILDLVEIAKKICN</sequence>
<gene>
    <name evidence="1" type="ORF">GMARGA_LOCUS25710</name>
</gene>
<feature type="non-terminal residue" evidence="1">
    <location>
        <position position="1"/>
    </location>
</feature>
<evidence type="ECO:0000313" key="2">
    <source>
        <dbReference type="Proteomes" id="UP000789901"/>
    </source>
</evidence>
<evidence type="ECO:0000313" key="1">
    <source>
        <dbReference type="EMBL" id="CAG8813129.1"/>
    </source>
</evidence>
<organism evidence="1 2">
    <name type="scientific">Gigaspora margarita</name>
    <dbReference type="NCBI Taxonomy" id="4874"/>
    <lineage>
        <taxon>Eukaryota</taxon>
        <taxon>Fungi</taxon>
        <taxon>Fungi incertae sedis</taxon>
        <taxon>Mucoromycota</taxon>
        <taxon>Glomeromycotina</taxon>
        <taxon>Glomeromycetes</taxon>
        <taxon>Diversisporales</taxon>
        <taxon>Gigasporaceae</taxon>
        <taxon>Gigaspora</taxon>
    </lineage>
</organism>
<protein>
    <submittedName>
        <fullName evidence="1">22570_t:CDS:1</fullName>
    </submittedName>
</protein>
<keyword evidence="2" id="KW-1185">Reference proteome</keyword>
<dbReference type="Proteomes" id="UP000789901">
    <property type="component" value="Unassembled WGS sequence"/>
</dbReference>
<reference evidence="1 2" key="1">
    <citation type="submission" date="2021-06" db="EMBL/GenBank/DDBJ databases">
        <authorList>
            <person name="Kallberg Y."/>
            <person name="Tangrot J."/>
            <person name="Rosling A."/>
        </authorList>
    </citation>
    <scope>NUCLEOTIDE SEQUENCE [LARGE SCALE GENOMIC DNA]</scope>
    <source>
        <strain evidence="1 2">120-4 pot B 10/14</strain>
    </source>
</reference>
<comment type="caution">
    <text evidence="1">The sequence shown here is derived from an EMBL/GenBank/DDBJ whole genome shotgun (WGS) entry which is preliminary data.</text>
</comment>